<dbReference type="GO" id="GO:0016798">
    <property type="term" value="F:hydrolase activity, acting on glycosyl bonds"/>
    <property type="evidence" value="ECO:0007669"/>
    <property type="project" value="UniProtKB-KW"/>
</dbReference>
<feature type="non-terminal residue" evidence="6">
    <location>
        <position position="1"/>
    </location>
</feature>
<keyword evidence="7" id="KW-1185">Reference proteome</keyword>
<dbReference type="CDD" id="cd00063">
    <property type="entry name" value="FN3"/>
    <property type="match status" value="2"/>
</dbReference>
<accession>A0A553JXE6</accession>
<sequence>GDWTVKIYPLEDSLGNDDSTFHEHPTKLTITNTPADTAPSAPLGVTSEPSNGSIEVFWRVPDSDGGSPITGYTVTAQPGNLTKTVDGNTTTVTFTGLTNGTAYTFTVQAANKIGTSPASAASAPVTPAGTPATPARPTATSGSSQQAVVTWQAPASNGSPITGYTVTAQPGNLTKTVDGNTTTVTFTGLTNGTAYTFTVQAANKLGASPASARSKPVTPKAPTAPAPPVFDVYTTPGTHHINGRDWRTTCNKYSSTVTRCTTEIRATQVTQPNGKFVQVTGWVFNNLTYVASPRSQWTTNPLAAYGVLGGQVTWTADDGRKWRTECDTSTTGRNGCRSYVEASVIESYVTATGDRGFRWVKKEIFNNMVRFT</sequence>
<reference evidence="6 7" key="1">
    <citation type="submission" date="2019-07" db="EMBL/GenBank/DDBJ databases">
        <authorList>
            <person name="Zhou L.-Y."/>
        </authorList>
    </citation>
    <scope>NUCLEOTIDE SEQUENCE [LARGE SCALE GENOMIC DNA]</scope>
    <source>
        <strain evidence="6 7">YIM 101269</strain>
    </source>
</reference>
<dbReference type="SUPFAM" id="SSF49265">
    <property type="entry name" value="Fibronectin type III"/>
    <property type="match status" value="1"/>
</dbReference>
<keyword evidence="1" id="KW-0326">Glycosidase</keyword>
<name>A0A553JXE6_9ACTN</name>
<dbReference type="AlphaFoldDB" id="A0A553JXE6"/>
<dbReference type="PANTHER" id="PTHR14340">
    <property type="entry name" value="MICROFIBRIL-ASSOCIATED GLYCOPROTEIN 3"/>
    <property type="match status" value="1"/>
</dbReference>
<keyword evidence="1" id="KW-0378">Hydrolase</keyword>
<dbReference type="Proteomes" id="UP000317638">
    <property type="component" value="Unassembled WGS sequence"/>
</dbReference>
<evidence type="ECO:0000313" key="6">
    <source>
        <dbReference type="EMBL" id="TRY17128.1"/>
    </source>
</evidence>
<evidence type="ECO:0000256" key="3">
    <source>
        <dbReference type="ARBA" id="ARBA00023326"/>
    </source>
</evidence>
<dbReference type="InterPro" id="IPR036116">
    <property type="entry name" value="FN3_sf"/>
</dbReference>
<dbReference type="OrthoDB" id="5241356at2"/>
<feature type="domain" description="Fibronectin type-III" evidence="5">
    <location>
        <begin position="38"/>
        <end position="130"/>
    </location>
</feature>
<dbReference type="InterPro" id="IPR013783">
    <property type="entry name" value="Ig-like_fold"/>
</dbReference>
<dbReference type="PROSITE" id="PS50853">
    <property type="entry name" value="FN3"/>
    <property type="match status" value="2"/>
</dbReference>
<feature type="region of interest" description="Disordered" evidence="4">
    <location>
        <begin position="208"/>
        <end position="228"/>
    </location>
</feature>
<dbReference type="Gene3D" id="2.60.40.10">
    <property type="entry name" value="Immunoglobulins"/>
    <property type="match status" value="2"/>
</dbReference>
<comment type="caution">
    <text evidence="6">The sequence shown here is derived from an EMBL/GenBank/DDBJ whole genome shotgun (WGS) entry which is preliminary data.</text>
</comment>
<keyword evidence="2" id="KW-0393">Immunoglobulin domain</keyword>
<dbReference type="PANTHER" id="PTHR14340:SF9">
    <property type="entry name" value="FIBRONECTIN TYPE-III DOMAIN-CONTAINING PROTEIN"/>
    <property type="match status" value="1"/>
</dbReference>
<dbReference type="EMBL" id="VKKG01000006">
    <property type="protein sequence ID" value="TRY17128.1"/>
    <property type="molecule type" value="Genomic_DNA"/>
</dbReference>
<evidence type="ECO:0000256" key="4">
    <source>
        <dbReference type="SAM" id="MobiDB-lite"/>
    </source>
</evidence>
<feature type="region of interest" description="Disordered" evidence="4">
    <location>
        <begin position="117"/>
        <end position="143"/>
    </location>
</feature>
<evidence type="ECO:0000313" key="7">
    <source>
        <dbReference type="Proteomes" id="UP000317638"/>
    </source>
</evidence>
<organism evidence="6 7">
    <name type="scientific">Tessaracoccus rhinocerotis</name>
    <dbReference type="NCBI Taxonomy" id="1689449"/>
    <lineage>
        <taxon>Bacteria</taxon>
        <taxon>Bacillati</taxon>
        <taxon>Actinomycetota</taxon>
        <taxon>Actinomycetes</taxon>
        <taxon>Propionibacteriales</taxon>
        <taxon>Propionibacteriaceae</taxon>
        <taxon>Tessaracoccus</taxon>
    </lineage>
</organism>
<evidence type="ECO:0000259" key="5">
    <source>
        <dbReference type="PROSITE" id="PS50853"/>
    </source>
</evidence>
<evidence type="ECO:0000256" key="1">
    <source>
        <dbReference type="ARBA" id="ARBA00023295"/>
    </source>
</evidence>
<dbReference type="Pfam" id="PF00041">
    <property type="entry name" value="fn3"/>
    <property type="match status" value="2"/>
</dbReference>
<keyword evidence="3" id="KW-0119">Carbohydrate metabolism</keyword>
<feature type="domain" description="Fibronectin type-III" evidence="5">
    <location>
        <begin position="133"/>
        <end position="222"/>
    </location>
</feature>
<dbReference type="SMART" id="SM00060">
    <property type="entry name" value="FN3"/>
    <property type="match status" value="2"/>
</dbReference>
<evidence type="ECO:0000256" key="2">
    <source>
        <dbReference type="ARBA" id="ARBA00023319"/>
    </source>
</evidence>
<dbReference type="InterPro" id="IPR003961">
    <property type="entry name" value="FN3_dom"/>
</dbReference>
<proteinExistence type="predicted"/>
<dbReference type="GO" id="GO:0000272">
    <property type="term" value="P:polysaccharide catabolic process"/>
    <property type="evidence" value="ECO:0007669"/>
    <property type="project" value="UniProtKB-KW"/>
</dbReference>
<gene>
    <name evidence="6" type="ORF">FOJ82_14905</name>
</gene>
<dbReference type="PRINTS" id="PR00014">
    <property type="entry name" value="FNTYPEIII"/>
</dbReference>
<protein>
    <submittedName>
        <fullName evidence="6">Fibronectin type III domain-containing protein</fullName>
    </submittedName>
</protein>
<keyword evidence="3" id="KW-0624">Polysaccharide degradation</keyword>